<dbReference type="PATRIC" id="fig|1036673.3.peg.424"/>
<proteinExistence type="predicted"/>
<protein>
    <submittedName>
        <fullName evidence="1">Uncharacterized protein</fullName>
    </submittedName>
</protein>
<name>F8FPE7_PAEMK</name>
<sequence>MKYAAWGDPHEIDWNGKLFGRNPEGFFAVGLLLPFQVPSPACRP</sequence>
<dbReference type="Proteomes" id="UP000006620">
    <property type="component" value="Chromosome"/>
</dbReference>
<reference evidence="2" key="1">
    <citation type="submission" date="2011-06" db="EMBL/GenBank/DDBJ databases">
        <title>Complete genome sequence of Paenibacillus mucilaginosus KNP414.</title>
        <authorList>
            <person name="Wang J."/>
            <person name="Hu S."/>
            <person name="Hu X."/>
            <person name="Zhang B."/>
            <person name="Dong D."/>
            <person name="Zhang S."/>
            <person name="Zhao K."/>
            <person name="Wu D."/>
        </authorList>
    </citation>
    <scope>NUCLEOTIDE SEQUENCE [LARGE SCALE GENOMIC DNA]</scope>
    <source>
        <strain evidence="2">KNP414</strain>
    </source>
</reference>
<dbReference type="EMBL" id="CP002869">
    <property type="protein sequence ID" value="AEI39097.1"/>
    <property type="molecule type" value="Genomic_DNA"/>
</dbReference>
<dbReference type="AlphaFoldDB" id="F8FPE7"/>
<evidence type="ECO:0000313" key="2">
    <source>
        <dbReference type="Proteomes" id="UP000006620"/>
    </source>
</evidence>
<reference evidence="1 2" key="2">
    <citation type="journal article" date="2013" name="Genome Announc.">
        <title>Genome Sequence of Growth-Improving Paenibacillus mucilaginosus Strain KNP414.</title>
        <authorList>
            <person name="Lu J.J."/>
            <person name="Wang J.F."/>
            <person name="Hu X.F."/>
        </authorList>
    </citation>
    <scope>NUCLEOTIDE SEQUENCE [LARGE SCALE GENOMIC DNA]</scope>
    <source>
        <strain evidence="1 2">KNP414</strain>
    </source>
</reference>
<gene>
    <name evidence="1" type="ordered locus">KNP414_00472</name>
</gene>
<accession>F8FPE7</accession>
<evidence type="ECO:0000313" key="1">
    <source>
        <dbReference type="EMBL" id="AEI39097.1"/>
    </source>
</evidence>
<dbReference type="KEGG" id="pms:KNP414_00472"/>
<dbReference type="HOGENOM" id="CLU_208525_0_0_9"/>
<organism evidence="1 2">
    <name type="scientific">Paenibacillus mucilaginosus (strain KNP414)</name>
    <dbReference type="NCBI Taxonomy" id="1036673"/>
    <lineage>
        <taxon>Bacteria</taxon>
        <taxon>Bacillati</taxon>
        <taxon>Bacillota</taxon>
        <taxon>Bacilli</taxon>
        <taxon>Bacillales</taxon>
        <taxon>Paenibacillaceae</taxon>
        <taxon>Paenibacillus</taxon>
    </lineage>
</organism>